<feature type="transmembrane region" description="Helical" evidence="1">
    <location>
        <begin position="82"/>
        <end position="108"/>
    </location>
</feature>
<dbReference type="STRING" id="1286106.MPL1_05964"/>
<feature type="transmembrane region" description="Helical" evidence="1">
    <location>
        <begin position="46"/>
        <end position="75"/>
    </location>
</feature>
<sequence length="109" mass="11277">MEVEKHSGLGIASFITSIVSGVFIFLLIAVAGVMEASTPGGLDEESAAAVMIGFFLFAFLVTTLIAFGLGIGGLIQKGRKKIFATLGTVFSAVIFVSTVLLLMVGLMMG</sequence>
<dbReference type="Proteomes" id="UP000012019">
    <property type="component" value="Unassembled WGS sequence"/>
</dbReference>
<feature type="transmembrane region" description="Helical" evidence="1">
    <location>
        <begin position="12"/>
        <end position="34"/>
    </location>
</feature>
<dbReference type="PATRIC" id="fig|1286106.3.peg.1201"/>
<keyword evidence="1" id="KW-0812">Transmembrane</keyword>
<dbReference type="OrthoDB" id="7029557at2"/>
<dbReference type="EMBL" id="APHR01000028">
    <property type="protein sequence ID" value="EMR13295.1"/>
    <property type="molecule type" value="Genomic_DNA"/>
</dbReference>
<proteinExistence type="predicted"/>
<protein>
    <recommendedName>
        <fullName evidence="4">DUF4064 domain-containing protein</fullName>
    </recommendedName>
</protein>
<keyword evidence="1" id="KW-1133">Transmembrane helix</keyword>
<gene>
    <name evidence="2" type="ORF">MPL1_05964</name>
</gene>
<comment type="caution">
    <text evidence="2">The sequence shown here is derived from an EMBL/GenBank/DDBJ whole genome shotgun (WGS) entry which is preliminary data.</text>
</comment>
<keyword evidence="1" id="KW-0472">Membrane</keyword>
<dbReference type="RefSeq" id="WP_009726196.1">
    <property type="nucleotide sequence ID" value="NZ_APHR01000028.1"/>
</dbReference>
<reference evidence="2 3" key="1">
    <citation type="journal article" date="2013" name="Genome Announc.">
        <title>Draft Genome Sequence of Methylophaga lonarensis MPLT, a Haloalkaliphilic (Non-Methane-Utilizing) Methylotroph.</title>
        <authorList>
            <person name="Shetty S.A."/>
            <person name="Marathe N.P."/>
            <person name="Munot H."/>
            <person name="Antony C.P."/>
            <person name="Dhotre D.P."/>
            <person name="Murrell J.C."/>
            <person name="Shouche Y.S."/>
        </authorList>
    </citation>
    <scope>NUCLEOTIDE SEQUENCE [LARGE SCALE GENOMIC DNA]</scope>
    <source>
        <strain evidence="2 3">MPL</strain>
    </source>
</reference>
<accession>M7PHE8</accession>
<evidence type="ECO:0008006" key="4">
    <source>
        <dbReference type="Google" id="ProtNLM"/>
    </source>
</evidence>
<dbReference type="AlphaFoldDB" id="M7PHE8"/>
<dbReference type="eggNOG" id="ENOG5033E3R">
    <property type="taxonomic scope" value="Bacteria"/>
</dbReference>
<keyword evidence="3" id="KW-1185">Reference proteome</keyword>
<evidence type="ECO:0000256" key="1">
    <source>
        <dbReference type="SAM" id="Phobius"/>
    </source>
</evidence>
<organism evidence="2 3">
    <name type="scientific">Methylophaga lonarensis MPL</name>
    <dbReference type="NCBI Taxonomy" id="1286106"/>
    <lineage>
        <taxon>Bacteria</taxon>
        <taxon>Pseudomonadati</taxon>
        <taxon>Pseudomonadota</taxon>
        <taxon>Gammaproteobacteria</taxon>
        <taxon>Thiotrichales</taxon>
        <taxon>Piscirickettsiaceae</taxon>
        <taxon>Methylophaga</taxon>
    </lineage>
</organism>
<evidence type="ECO:0000313" key="3">
    <source>
        <dbReference type="Proteomes" id="UP000012019"/>
    </source>
</evidence>
<name>M7PHE8_9GAMM</name>
<evidence type="ECO:0000313" key="2">
    <source>
        <dbReference type="EMBL" id="EMR13295.1"/>
    </source>
</evidence>